<dbReference type="SUPFAM" id="SSF88723">
    <property type="entry name" value="PIN domain-like"/>
    <property type="match status" value="1"/>
</dbReference>
<dbReference type="Gene3D" id="3.40.50.1010">
    <property type="entry name" value="5'-nuclease"/>
    <property type="match status" value="1"/>
</dbReference>
<protein>
    <submittedName>
        <fullName evidence="1">PIN domain-containing protein</fullName>
    </submittedName>
</protein>
<dbReference type="KEGG" id="wna:KA717_37940"/>
<dbReference type="Proteomes" id="UP001065613">
    <property type="component" value="Chromosome"/>
</dbReference>
<proteinExistence type="predicted"/>
<dbReference type="EMBL" id="CP073041">
    <property type="protein sequence ID" value="UXE61118.1"/>
    <property type="molecule type" value="Genomic_DNA"/>
</dbReference>
<organism evidence="1">
    <name type="scientific">Woronichinia naegeliana WA131</name>
    <dbReference type="NCBI Taxonomy" id="2824559"/>
    <lineage>
        <taxon>Bacteria</taxon>
        <taxon>Bacillati</taxon>
        <taxon>Cyanobacteriota</taxon>
        <taxon>Cyanophyceae</taxon>
        <taxon>Synechococcales</taxon>
        <taxon>Coelosphaeriaceae</taxon>
        <taxon>Woronichinia</taxon>
    </lineage>
</organism>
<sequence>MKLFLDTNVYIIGQQIPDSPEDKILQWIGYYDGQCNAKTIISQELINQILRVGKRLQGKDWAAKIVTRIWVNLDCLFIPETEQVLIEAKQILANKTIPREDIFIYLTAKYAEADSFVSSNRELIRQIADFECLTPENFIQKYLC</sequence>
<dbReference type="InterPro" id="IPR029060">
    <property type="entry name" value="PIN-like_dom_sf"/>
</dbReference>
<dbReference type="AlphaFoldDB" id="A0A977KWE0"/>
<accession>A0A977KWE0</accession>
<reference evidence="1" key="1">
    <citation type="submission" date="2021-04" db="EMBL/GenBank/DDBJ databases">
        <title>Genome sequence of Woronichinia naegeliana from Washington state freshwater lake bloom.</title>
        <authorList>
            <person name="Dreher T.W."/>
        </authorList>
    </citation>
    <scope>NUCLEOTIDE SEQUENCE</scope>
    <source>
        <strain evidence="1">WA131</strain>
    </source>
</reference>
<evidence type="ECO:0000313" key="1">
    <source>
        <dbReference type="EMBL" id="UXE61118.1"/>
    </source>
</evidence>
<name>A0A977KWE0_9CYAN</name>
<gene>
    <name evidence="1" type="ORF">KA717_37940</name>
</gene>